<evidence type="ECO:0000313" key="2">
    <source>
        <dbReference type="EMBL" id="KAF5961185.1"/>
    </source>
</evidence>
<accession>A0A7J7I8M3</accession>
<dbReference type="AlphaFoldDB" id="A0A7J7I8M3"/>
<sequence>MPWATLLTSPSPPITTANRSSLPPPSAATRHHHRLPPDRLALLIDKSKSITQLLQIHASLIRHGLDRHPILSFKLQRSYSSLRPPRLLHRPLPPYPEPRCLLLHRHYPRPRCQQSPPTSP</sequence>
<reference evidence="2 3" key="2">
    <citation type="submission" date="2020-07" db="EMBL/GenBank/DDBJ databases">
        <title>Genome assembly of wild tea tree DASZ reveals pedigree and selection history of tea varieties.</title>
        <authorList>
            <person name="Zhang W."/>
        </authorList>
    </citation>
    <scope>NUCLEOTIDE SEQUENCE [LARGE SCALE GENOMIC DNA]</scope>
    <source>
        <strain evidence="3">cv. G240</strain>
        <tissue evidence="2">Leaf</tissue>
    </source>
</reference>
<dbReference type="EMBL" id="JACBKZ010000001">
    <property type="protein sequence ID" value="KAF5961185.1"/>
    <property type="molecule type" value="Genomic_DNA"/>
</dbReference>
<organism evidence="2 3">
    <name type="scientific">Camellia sinensis</name>
    <name type="common">Tea plant</name>
    <name type="synonym">Thea sinensis</name>
    <dbReference type="NCBI Taxonomy" id="4442"/>
    <lineage>
        <taxon>Eukaryota</taxon>
        <taxon>Viridiplantae</taxon>
        <taxon>Streptophyta</taxon>
        <taxon>Embryophyta</taxon>
        <taxon>Tracheophyta</taxon>
        <taxon>Spermatophyta</taxon>
        <taxon>Magnoliopsida</taxon>
        <taxon>eudicotyledons</taxon>
        <taxon>Gunneridae</taxon>
        <taxon>Pentapetalae</taxon>
        <taxon>asterids</taxon>
        <taxon>Ericales</taxon>
        <taxon>Theaceae</taxon>
        <taxon>Camellia</taxon>
    </lineage>
</organism>
<evidence type="ECO:0000256" key="1">
    <source>
        <dbReference type="SAM" id="MobiDB-lite"/>
    </source>
</evidence>
<name>A0A7J7I8M3_CAMSI</name>
<feature type="region of interest" description="Disordered" evidence="1">
    <location>
        <begin position="1"/>
        <end position="34"/>
    </location>
</feature>
<evidence type="ECO:0000313" key="3">
    <source>
        <dbReference type="Proteomes" id="UP000593564"/>
    </source>
</evidence>
<dbReference type="Proteomes" id="UP000593564">
    <property type="component" value="Unassembled WGS sequence"/>
</dbReference>
<gene>
    <name evidence="2" type="ORF">HYC85_002394</name>
</gene>
<protein>
    <submittedName>
        <fullName evidence="2">Uncharacterized protein</fullName>
    </submittedName>
</protein>
<keyword evidence="3" id="KW-1185">Reference proteome</keyword>
<reference evidence="3" key="1">
    <citation type="journal article" date="2020" name="Nat. Commun.">
        <title>Genome assembly of wild tea tree DASZ reveals pedigree and selection history of tea varieties.</title>
        <authorList>
            <person name="Zhang W."/>
            <person name="Zhang Y."/>
            <person name="Qiu H."/>
            <person name="Guo Y."/>
            <person name="Wan H."/>
            <person name="Zhang X."/>
            <person name="Scossa F."/>
            <person name="Alseekh S."/>
            <person name="Zhang Q."/>
            <person name="Wang P."/>
            <person name="Xu L."/>
            <person name="Schmidt M.H."/>
            <person name="Jia X."/>
            <person name="Li D."/>
            <person name="Zhu A."/>
            <person name="Guo F."/>
            <person name="Chen W."/>
            <person name="Ni D."/>
            <person name="Usadel B."/>
            <person name="Fernie A.R."/>
            <person name="Wen W."/>
        </authorList>
    </citation>
    <scope>NUCLEOTIDE SEQUENCE [LARGE SCALE GENOMIC DNA]</scope>
    <source>
        <strain evidence="3">cv. G240</strain>
    </source>
</reference>
<comment type="caution">
    <text evidence="2">The sequence shown here is derived from an EMBL/GenBank/DDBJ whole genome shotgun (WGS) entry which is preliminary data.</text>
</comment>
<proteinExistence type="predicted"/>